<dbReference type="Proteomes" id="UP000319525">
    <property type="component" value="Unassembled WGS sequence"/>
</dbReference>
<dbReference type="PANTHER" id="PTHR24321">
    <property type="entry name" value="DEHYDROGENASES, SHORT CHAIN"/>
    <property type="match status" value="1"/>
</dbReference>
<sequence>MTAASEGTTPRSYVVTGAGSGIGAATAALLRSRGHRVIGIDLRGSDIDADLSTGEGRRSVADAVRGAVGDTVDAVIAVAGVALPTSLTVRVNYFGAIATLEELLPLLRNSPAPRAVVVASFSALQQNDAELVDLLRAGDEDAAVARADELVGENQGDLIYPSTKRAIAEWVRERAVTPEWAASGIPLNAVGPGIILTPMTEPLLATAEGRDALMQVVPMPLAGPARPEAIAEVLAWLSDAPNAHITGQVVFIDGGADAVIRGPRVFD</sequence>
<dbReference type="GO" id="GO:0016491">
    <property type="term" value="F:oxidoreductase activity"/>
    <property type="evidence" value="ECO:0007669"/>
    <property type="project" value="UniProtKB-KW"/>
</dbReference>
<evidence type="ECO:0000313" key="4">
    <source>
        <dbReference type="EMBL" id="GEB45978.1"/>
    </source>
</evidence>
<dbReference type="RefSeq" id="WP_141377117.1">
    <property type="nucleotide sequence ID" value="NZ_BJML01000005.1"/>
</dbReference>
<dbReference type="EMBL" id="BJML01000005">
    <property type="protein sequence ID" value="GEB45978.1"/>
    <property type="molecule type" value="Genomic_DNA"/>
</dbReference>
<dbReference type="InterPro" id="IPR036291">
    <property type="entry name" value="NAD(P)-bd_dom_sf"/>
</dbReference>
<protein>
    <submittedName>
        <fullName evidence="4">Short-chain dehydrogenase</fullName>
    </submittedName>
</protein>
<feature type="domain" description="NAD-dependent epimerase/dehydratase" evidence="3">
    <location>
        <begin position="14"/>
        <end position="120"/>
    </location>
</feature>
<evidence type="ECO:0000256" key="2">
    <source>
        <dbReference type="ARBA" id="ARBA00023002"/>
    </source>
</evidence>
<dbReference type="InterPro" id="IPR002347">
    <property type="entry name" value="SDR_fam"/>
</dbReference>
<keyword evidence="2" id="KW-0560">Oxidoreductase</keyword>
<dbReference type="OrthoDB" id="3676637at2"/>
<accession>A0A4Y3QN99</accession>
<dbReference type="PANTHER" id="PTHR24321:SF8">
    <property type="entry name" value="ESTRADIOL 17-BETA-DEHYDROGENASE 8-RELATED"/>
    <property type="match status" value="1"/>
</dbReference>
<gene>
    <name evidence="4" type="ORF">MTE01_19230</name>
</gene>
<dbReference type="Pfam" id="PF01370">
    <property type="entry name" value="Epimerase"/>
    <property type="match status" value="1"/>
</dbReference>
<dbReference type="AlphaFoldDB" id="A0A4Y3QN99"/>
<organism evidence="4 5">
    <name type="scientific">Microbacterium testaceum</name>
    <name type="common">Aureobacterium testaceum</name>
    <name type="synonym">Brevibacterium testaceum</name>
    <dbReference type="NCBI Taxonomy" id="2033"/>
    <lineage>
        <taxon>Bacteria</taxon>
        <taxon>Bacillati</taxon>
        <taxon>Actinomycetota</taxon>
        <taxon>Actinomycetes</taxon>
        <taxon>Micrococcales</taxon>
        <taxon>Microbacteriaceae</taxon>
        <taxon>Microbacterium</taxon>
    </lineage>
</organism>
<dbReference type="GeneID" id="57144608"/>
<dbReference type="Pfam" id="PF13561">
    <property type="entry name" value="adh_short_C2"/>
    <property type="match status" value="1"/>
</dbReference>
<proteinExistence type="inferred from homology"/>
<dbReference type="PRINTS" id="PR00081">
    <property type="entry name" value="GDHRDH"/>
</dbReference>
<dbReference type="InterPro" id="IPR001509">
    <property type="entry name" value="Epimerase_deHydtase"/>
</dbReference>
<evidence type="ECO:0000256" key="1">
    <source>
        <dbReference type="ARBA" id="ARBA00006484"/>
    </source>
</evidence>
<comment type="similarity">
    <text evidence="1">Belongs to the short-chain dehydrogenases/reductases (SDR) family.</text>
</comment>
<name>A0A4Y3QN99_MICTE</name>
<reference evidence="4 5" key="1">
    <citation type="submission" date="2019-06" db="EMBL/GenBank/DDBJ databases">
        <title>Whole genome shotgun sequence of Microbacterium testaceum NBRC 12675.</title>
        <authorList>
            <person name="Hosoyama A."/>
            <person name="Uohara A."/>
            <person name="Ohji S."/>
            <person name="Ichikawa N."/>
        </authorList>
    </citation>
    <scope>NUCLEOTIDE SEQUENCE [LARGE SCALE GENOMIC DNA]</scope>
    <source>
        <strain evidence="4 5">NBRC 12675</strain>
    </source>
</reference>
<dbReference type="Gene3D" id="3.40.50.720">
    <property type="entry name" value="NAD(P)-binding Rossmann-like Domain"/>
    <property type="match status" value="1"/>
</dbReference>
<evidence type="ECO:0000259" key="3">
    <source>
        <dbReference type="Pfam" id="PF01370"/>
    </source>
</evidence>
<comment type="caution">
    <text evidence="4">The sequence shown here is derived from an EMBL/GenBank/DDBJ whole genome shotgun (WGS) entry which is preliminary data.</text>
</comment>
<evidence type="ECO:0000313" key="5">
    <source>
        <dbReference type="Proteomes" id="UP000319525"/>
    </source>
</evidence>
<dbReference type="SUPFAM" id="SSF51735">
    <property type="entry name" value="NAD(P)-binding Rossmann-fold domains"/>
    <property type="match status" value="1"/>
</dbReference>